<keyword evidence="2" id="KW-1185">Reference proteome</keyword>
<proteinExistence type="predicted"/>
<dbReference type="EMBL" id="CP072171">
    <property type="protein sequence ID" value="QYA10813.1"/>
    <property type="molecule type" value="Genomic_DNA"/>
</dbReference>
<dbReference type="Proteomes" id="UP000826513">
    <property type="component" value="Plasmid unnamed2"/>
</dbReference>
<organism evidence="1 2">
    <name type="scientific">Agrobacterium larrymoorei</name>
    <dbReference type="NCBI Taxonomy" id="160699"/>
    <lineage>
        <taxon>Bacteria</taxon>
        <taxon>Pseudomonadati</taxon>
        <taxon>Pseudomonadota</taxon>
        <taxon>Alphaproteobacteria</taxon>
        <taxon>Hyphomicrobiales</taxon>
        <taxon>Rhizobiaceae</taxon>
        <taxon>Rhizobium/Agrobacterium group</taxon>
        <taxon>Agrobacterium</taxon>
    </lineage>
</organism>
<accession>A0ABX8TC39</accession>
<gene>
    <name evidence="1" type="ORF">J5285_26020</name>
</gene>
<keyword evidence="1" id="KW-0614">Plasmid</keyword>
<geneLocation type="plasmid" evidence="1 2">
    <name>unnamed2</name>
</geneLocation>
<protein>
    <submittedName>
        <fullName evidence="1">Uncharacterized protein</fullName>
    </submittedName>
</protein>
<dbReference type="RefSeq" id="WP_219276234.1">
    <property type="nucleotide sequence ID" value="NZ_CP072171.1"/>
</dbReference>
<name>A0ABX8TC39_9HYPH</name>
<sequence>MHHAREIEVFDMPSNLGGTFTVSIEEEIDAETVSARIWHGRATVHGWEAWPAWHGIVFPVRRALLKNRRSLALYSERD</sequence>
<evidence type="ECO:0000313" key="2">
    <source>
        <dbReference type="Proteomes" id="UP000826513"/>
    </source>
</evidence>
<evidence type="ECO:0000313" key="1">
    <source>
        <dbReference type="EMBL" id="QYA10813.1"/>
    </source>
</evidence>
<reference evidence="1 2" key="1">
    <citation type="submission" date="2021-03" db="EMBL/GenBank/DDBJ databases">
        <title>Rapid diversification of plasmids in a genus of pathogenic and nitrogen fixing bacteria.</title>
        <authorList>
            <person name="Weisberg A.J."/>
            <person name="Miller M."/>
            <person name="Ream W."/>
            <person name="Grunwald N.J."/>
            <person name="Chang J.H."/>
        </authorList>
    </citation>
    <scope>NUCLEOTIDE SEQUENCE [LARGE SCALE GENOMIC DNA]</scope>
    <source>
        <strain evidence="1 2">AF3.44</strain>
        <plasmid evidence="1 2">unnamed2</plasmid>
    </source>
</reference>